<dbReference type="OrthoDB" id="9804574at2"/>
<keyword evidence="2" id="KW-0456">Lyase</keyword>
<gene>
    <name evidence="4" type="ORF">SAMN02745220_03869</name>
</gene>
<dbReference type="PANTHER" id="PTHR30536">
    <property type="entry name" value="ALTRONATE/GALACTARATE DEHYDRATASE"/>
    <property type="match status" value="1"/>
</dbReference>
<dbReference type="Proteomes" id="UP000184603">
    <property type="component" value="Unassembled WGS sequence"/>
</dbReference>
<proteinExistence type="inferred from homology"/>
<dbReference type="STRING" id="1121416.SAMN02745220_03869"/>
<evidence type="ECO:0000313" key="4">
    <source>
        <dbReference type="EMBL" id="SHO51143.1"/>
    </source>
</evidence>
<dbReference type="InterPro" id="IPR044144">
    <property type="entry name" value="SAF_UxaA/GarD"/>
</dbReference>
<feature type="domain" description="SAF" evidence="3">
    <location>
        <begin position="14"/>
        <end position="85"/>
    </location>
</feature>
<dbReference type="InterPro" id="IPR052172">
    <property type="entry name" value="UxaA_altronate/galactarate_dh"/>
</dbReference>
<dbReference type="Gene3D" id="2.30.130.110">
    <property type="match status" value="1"/>
</dbReference>
<evidence type="ECO:0000313" key="5">
    <source>
        <dbReference type="Proteomes" id="UP000184603"/>
    </source>
</evidence>
<dbReference type="SMART" id="SM00858">
    <property type="entry name" value="SAF"/>
    <property type="match status" value="1"/>
</dbReference>
<evidence type="ECO:0000256" key="2">
    <source>
        <dbReference type="ARBA" id="ARBA00023239"/>
    </source>
</evidence>
<dbReference type="Pfam" id="PF08666">
    <property type="entry name" value="SAF"/>
    <property type="match status" value="1"/>
</dbReference>
<comment type="similarity">
    <text evidence="1">Belongs to the UxaA family.</text>
</comment>
<dbReference type="InterPro" id="IPR007392">
    <property type="entry name" value="GD_AH_second"/>
</dbReference>
<dbReference type="Pfam" id="PF20629">
    <property type="entry name" value="GD_AH_C"/>
    <property type="match status" value="1"/>
</dbReference>
<dbReference type="InterPro" id="IPR048332">
    <property type="entry name" value="GD_AH_C"/>
</dbReference>
<evidence type="ECO:0000259" key="3">
    <source>
        <dbReference type="SMART" id="SM00858"/>
    </source>
</evidence>
<dbReference type="GO" id="GO:0016829">
    <property type="term" value="F:lyase activity"/>
    <property type="evidence" value="ECO:0007669"/>
    <property type="project" value="UniProtKB-KW"/>
</dbReference>
<dbReference type="RefSeq" id="WP_073615306.1">
    <property type="nucleotide sequence ID" value="NZ_FRFE01000023.1"/>
</dbReference>
<organism evidence="4 5">
    <name type="scientific">Desulfopila aestuarii DSM 18488</name>
    <dbReference type="NCBI Taxonomy" id="1121416"/>
    <lineage>
        <taxon>Bacteria</taxon>
        <taxon>Pseudomonadati</taxon>
        <taxon>Thermodesulfobacteriota</taxon>
        <taxon>Desulfobulbia</taxon>
        <taxon>Desulfobulbales</taxon>
        <taxon>Desulfocapsaceae</taxon>
        <taxon>Desulfopila</taxon>
    </lineage>
</organism>
<evidence type="ECO:0000256" key="1">
    <source>
        <dbReference type="ARBA" id="ARBA00010986"/>
    </source>
</evidence>
<dbReference type="AlphaFoldDB" id="A0A1M7YEV9"/>
<name>A0A1M7YEV9_9BACT</name>
<accession>A0A1M7YEV9</accession>
<keyword evidence="5" id="KW-1185">Reference proteome</keyword>
<dbReference type="GO" id="GO:0019698">
    <property type="term" value="P:D-galacturonate catabolic process"/>
    <property type="evidence" value="ECO:0007669"/>
    <property type="project" value="TreeGrafter"/>
</dbReference>
<sequence length="507" mass="54876">MQAQHNIVQITPEDTVAVAIINLAAGSRIQLRDRELTLLADIPAGHKVALRDIAKGEKIIKYGYPIGAAKDAIDAGDHVHVHNLRTLLSEEARYTYTPNPMTSHAAGAQPATEIPTIMTYRRENGKIGIRNEIWVIPTVGCVNVTAESLASWADKTLSGTDNNGPIDGVYAWKHPYGCSQMGDDHATTRKILADLVHHPNTAAVLVVGLGCENNTVEEFKREIGEYNENRIRFLVTQHVPDEVGEGRRLLEELAAFAKQYRREPTPASELIIGMKCGGSDGFSGITANALVGRVCDTITDLGGSAILTEVPEMFGAEQMLMDRCANRELFDKTVKLINNFKRYYTSHNQVVYENPSPGNKAGGITTLEDKSLGCVQKGGHATVRGVLAYGERVSETGLQLLEGPGNDIVSTTAMTAAGAHLILFTTGRGTPLGAPVPTMKISSNSELANRKSGWIDFDAGRLFTEDAGSVLAELMQMIYSIASGTLKTKNEENGYREIAIFKDGVTL</sequence>
<dbReference type="InterPro" id="IPR013974">
    <property type="entry name" value="SAF"/>
</dbReference>
<dbReference type="EMBL" id="FRFE01000023">
    <property type="protein sequence ID" value="SHO51143.1"/>
    <property type="molecule type" value="Genomic_DNA"/>
</dbReference>
<dbReference type="Pfam" id="PF04295">
    <property type="entry name" value="GD_AH_second"/>
    <property type="match status" value="1"/>
</dbReference>
<reference evidence="4" key="1">
    <citation type="submission" date="2016-12" db="EMBL/GenBank/DDBJ databases">
        <authorList>
            <person name="Song W.-J."/>
            <person name="Kurnit D.M."/>
        </authorList>
    </citation>
    <scope>NUCLEOTIDE SEQUENCE [LARGE SCALE GENOMIC DNA]</scope>
    <source>
        <strain evidence="4">DSM 18488</strain>
    </source>
</reference>
<dbReference type="CDD" id="cd11613">
    <property type="entry name" value="SAF_AH_GD"/>
    <property type="match status" value="1"/>
</dbReference>
<protein>
    <submittedName>
        <fullName evidence="4">D-altronate dehydratase</fullName>
    </submittedName>
</protein>
<dbReference type="PANTHER" id="PTHR30536:SF5">
    <property type="entry name" value="ALTRONATE DEHYDRATASE"/>
    <property type="match status" value="1"/>
</dbReference>